<protein>
    <recommendedName>
        <fullName evidence="3">CDP-glycerol:poly(Glycerophosphate) glycerophosphotransferase</fullName>
    </recommendedName>
</protein>
<gene>
    <name evidence="1" type="ORF">EM808_10775</name>
</gene>
<dbReference type="AlphaFoldDB" id="A0A437KCM6"/>
<evidence type="ECO:0008006" key="3">
    <source>
        <dbReference type="Google" id="ProtNLM"/>
    </source>
</evidence>
<organism evidence="1 2">
    <name type="scientific">Niallia taxi</name>
    <dbReference type="NCBI Taxonomy" id="2499688"/>
    <lineage>
        <taxon>Bacteria</taxon>
        <taxon>Bacillati</taxon>
        <taxon>Bacillota</taxon>
        <taxon>Bacilli</taxon>
        <taxon>Bacillales</taxon>
        <taxon>Bacillaceae</taxon>
        <taxon>Niallia</taxon>
    </lineage>
</organism>
<dbReference type="EMBL" id="RZTZ01000003">
    <property type="protein sequence ID" value="RVT63737.1"/>
    <property type="molecule type" value="Genomic_DNA"/>
</dbReference>
<dbReference type="Gene3D" id="3.40.50.12580">
    <property type="match status" value="1"/>
</dbReference>
<evidence type="ECO:0000313" key="2">
    <source>
        <dbReference type="Proteomes" id="UP000288024"/>
    </source>
</evidence>
<dbReference type="InterPro" id="IPR043148">
    <property type="entry name" value="TagF_C"/>
</dbReference>
<evidence type="ECO:0000313" key="1">
    <source>
        <dbReference type="EMBL" id="RVT63737.1"/>
    </source>
</evidence>
<keyword evidence="2" id="KW-1185">Reference proteome</keyword>
<proteinExistence type="predicted"/>
<comment type="caution">
    <text evidence="1">The sequence shown here is derived from an EMBL/GenBank/DDBJ whole genome shotgun (WGS) entry which is preliminary data.</text>
</comment>
<dbReference type="SUPFAM" id="SSF53756">
    <property type="entry name" value="UDP-Glycosyltransferase/glycogen phosphorylase"/>
    <property type="match status" value="1"/>
</dbReference>
<sequence>MFLKKKQRVLELTDTIIEMVGILNQIQDPSQELSDCLMALDIIAEQLMQEEELSPLLIEQFNTVQSSFVMYYENLKELTGDNLSETLAQLISLVSLIKDTINTKLNIVFFPYKVSMWDSLSTVYEAAKNDENCVVNVVPIPYYQLAQDKAIPTYEGDRFPEDVKITHFDDYKLEEQEPDIIFIHNIYDNYNTLTRVYDEYFTSNLKKYTDMLVYVPYYTASFIPYKKGGFYPYHSPAIDNIDKFILAHNKEKEIALEEGIQEDKLLVLGSPKLDIMYRSLNSKHEYPEEWKEKLDGKTVYVLNTGCMYFAVNPFVALEKLIDIFNIPRFVENSVILWRPHPLTEISILKYTPYFSGYFSNLLDNGINGNDPLYKGIILDKTDDYMNALLLADVLITTDSSILRSYLLTEKKVLFWDEKAPKDSLVPENAFYYAYSKSEPWYELVKKFPEGYDPLEQNRIGVGSQVYVNSDGTSGEKIFREIKAALQGRRS</sequence>
<dbReference type="RefSeq" id="WP_127738214.1">
    <property type="nucleotide sequence ID" value="NZ_RZTZ01000003.1"/>
</dbReference>
<accession>A0A437KCM6</accession>
<dbReference type="Proteomes" id="UP000288024">
    <property type="component" value="Unassembled WGS sequence"/>
</dbReference>
<name>A0A437KCM6_9BACI</name>
<reference evidence="1 2" key="1">
    <citation type="submission" date="2019-01" db="EMBL/GenBank/DDBJ databases">
        <title>Bacillus sp. M5HDSG1-1, whole genome shotgun sequence.</title>
        <authorList>
            <person name="Tuo L."/>
        </authorList>
    </citation>
    <scope>NUCLEOTIDE SEQUENCE [LARGE SCALE GENOMIC DNA]</scope>
    <source>
        <strain evidence="1 2">M5HDSG1-1</strain>
    </source>
</reference>